<organism evidence="1 2">
    <name type="scientific">Streptococcus porcinus</name>
    <dbReference type="NCBI Taxonomy" id="1340"/>
    <lineage>
        <taxon>Bacteria</taxon>
        <taxon>Bacillati</taxon>
        <taxon>Bacillota</taxon>
        <taxon>Bacilli</taxon>
        <taxon>Lactobacillales</taxon>
        <taxon>Streptococcaceae</taxon>
        <taxon>Streptococcus</taxon>
    </lineage>
</organism>
<dbReference type="Pfam" id="PF14602">
    <property type="entry name" value="Hexapep_2"/>
    <property type="match status" value="2"/>
</dbReference>
<dbReference type="PANTHER" id="PTHR23416">
    <property type="entry name" value="SIALIC ACID SYNTHASE-RELATED"/>
    <property type="match status" value="1"/>
</dbReference>
<name>A0A7V9WT58_STRPO</name>
<dbReference type="CDD" id="cd04647">
    <property type="entry name" value="LbH_MAT_like"/>
    <property type="match status" value="1"/>
</dbReference>
<keyword evidence="1" id="KW-0808">Transferase</keyword>
<comment type="caution">
    <text evidence="1">The sequence shown here is derived from an EMBL/GenBank/DDBJ whole genome shotgun (WGS) entry which is preliminary data.</text>
</comment>
<accession>A0A7V9WT58</accession>
<dbReference type="GO" id="GO:0016746">
    <property type="term" value="F:acyltransferase activity"/>
    <property type="evidence" value="ECO:0007669"/>
    <property type="project" value="UniProtKB-KW"/>
</dbReference>
<dbReference type="Proteomes" id="UP000524462">
    <property type="component" value="Unassembled WGS sequence"/>
</dbReference>
<evidence type="ECO:0000313" key="1">
    <source>
        <dbReference type="EMBL" id="MBA2796620.1"/>
    </source>
</evidence>
<dbReference type="SUPFAM" id="SSF51161">
    <property type="entry name" value="Trimeric LpxA-like enzymes"/>
    <property type="match status" value="2"/>
</dbReference>
<dbReference type="PANTHER" id="PTHR23416:SF78">
    <property type="entry name" value="LIPOPOLYSACCHARIDE BIOSYNTHESIS O-ACETYL TRANSFERASE WBBJ-RELATED"/>
    <property type="match status" value="1"/>
</dbReference>
<protein>
    <submittedName>
        <fullName evidence="1">Acyltransferase</fullName>
    </submittedName>
</protein>
<dbReference type="InterPro" id="IPR011004">
    <property type="entry name" value="Trimer_LpxA-like_sf"/>
</dbReference>
<dbReference type="EMBL" id="JACEGE010000024">
    <property type="protein sequence ID" value="MBA2796620.1"/>
    <property type="molecule type" value="Genomic_DNA"/>
</dbReference>
<reference evidence="1 2" key="1">
    <citation type="submission" date="2020-07" db="EMBL/GenBank/DDBJ databases">
        <title>Molecular and genomic characterization of Streptococcus porcinus isolated from diseased swine in Brazil.</title>
        <authorList>
            <person name="Moreno L.Z."/>
            <person name="Matajira C.E.C."/>
            <person name="Poor A.P."/>
            <person name="Dutra M.C."/>
            <person name="Moreno A.M."/>
        </authorList>
    </citation>
    <scope>NUCLEOTIDE SEQUENCE [LARGE SCALE GENOMIC DNA]</scope>
    <source>
        <strain evidence="1 2">SP0816-2</strain>
    </source>
</reference>
<keyword evidence="1" id="KW-0012">Acyltransferase</keyword>
<dbReference type="Gene3D" id="2.160.10.10">
    <property type="entry name" value="Hexapeptide repeat proteins"/>
    <property type="match status" value="1"/>
</dbReference>
<dbReference type="RefSeq" id="WP_181460526.1">
    <property type="nucleotide sequence ID" value="NZ_JACEGE010000024.1"/>
</dbReference>
<gene>
    <name evidence="1" type="ORF">H1B29_09035</name>
</gene>
<sequence length="204" mass="22463">MKMKIKQLSKIFLTYLFNWQHIIRFKEIGKNVIIGKRTITNFAGDGIFIGNNVRFGNDLRLSLYSSTVSQKPKIVIKDNVYAGNHISLLTASDIVIEEDVLMASYINILGENHSMDPMASLTYGKQPLITAPITIKKGSWIGQNVSILCGSKGITIGEKSIIGTGSVVTKSIPDFSIAVGNPAKVIKIFNFDSGSWEVVNERIL</sequence>
<dbReference type="InterPro" id="IPR001451">
    <property type="entry name" value="Hexapep"/>
</dbReference>
<evidence type="ECO:0000313" key="2">
    <source>
        <dbReference type="Proteomes" id="UP000524462"/>
    </source>
</evidence>
<dbReference type="InterPro" id="IPR051159">
    <property type="entry name" value="Hexapeptide_acetyltransf"/>
</dbReference>
<dbReference type="AlphaFoldDB" id="A0A7V9WT58"/>
<proteinExistence type="predicted"/>